<name>A0ABT6C740_9MICO</name>
<feature type="region of interest" description="Disordered" evidence="1">
    <location>
        <begin position="1"/>
        <end position="77"/>
    </location>
</feature>
<keyword evidence="2" id="KW-0472">Membrane</keyword>
<evidence type="ECO:0000259" key="3">
    <source>
        <dbReference type="Pfam" id="PF26056"/>
    </source>
</evidence>
<dbReference type="Pfam" id="PF26056">
    <property type="entry name" value="DUF8017"/>
    <property type="match status" value="1"/>
</dbReference>
<feature type="domain" description="DUF8017" evidence="3">
    <location>
        <begin position="143"/>
        <end position="357"/>
    </location>
</feature>
<evidence type="ECO:0000256" key="1">
    <source>
        <dbReference type="SAM" id="MobiDB-lite"/>
    </source>
</evidence>
<evidence type="ECO:0000313" key="4">
    <source>
        <dbReference type="EMBL" id="MDF8264712.1"/>
    </source>
</evidence>
<feature type="region of interest" description="Disordered" evidence="1">
    <location>
        <begin position="109"/>
        <end position="144"/>
    </location>
</feature>
<evidence type="ECO:0000313" key="5">
    <source>
        <dbReference type="Proteomes" id="UP001528912"/>
    </source>
</evidence>
<dbReference type="Proteomes" id="UP001528912">
    <property type="component" value="Unassembled WGS sequence"/>
</dbReference>
<sequence length="358" mass="37196">MSDERPQGHRLPRRPEPPSGPGNPQTSGQRFGSTFGESWREHEFAHGQQQYYGDLVRPEAPASPAPAKTSEPAGSGRGRRTALLVAGVLVGVAVLGGGGYALYRSTQGTDRATGDVTPSPTASTAPTPTAGAPSASGPGLGVQPLVPGWQVDLDTDDAGNKAAFDVPPRGRMAAAGVGATTDPVWDVSTSSQEYAGYFYAKAKTPGGLLPKAIINGHRPAGYRTGFCAATKNQNLASVVFQTSGDRDPADIAPDLAGRWSRAAALKSDDRTYESSSSVTSQQVAVNGGRTLAVRSRATVTHSERRSGRCFAPVTEVVVTSFTTGNGTASVVLTRDLGVPNALDDTTTQRILDSVRPVP</sequence>
<organism evidence="4 5">
    <name type="scientific">Luteipulveratus flavus</name>
    <dbReference type="NCBI Taxonomy" id="3031728"/>
    <lineage>
        <taxon>Bacteria</taxon>
        <taxon>Bacillati</taxon>
        <taxon>Actinomycetota</taxon>
        <taxon>Actinomycetes</taxon>
        <taxon>Micrococcales</taxon>
        <taxon>Dermacoccaceae</taxon>
        <taxon>Luteipulveratus</taxon>
    </lineage>
</organism>
<comment type="caution">
    <text evidence="4">The sequence shown here is derived from an EMBL/GenBank/DDBJ whole genome shotgun (WGS) entry which is preliminary data.</text>
</comment>
<proteinExistence type="predicted"/>
<dbReference type="InterPro" id="IPR058330">
    <property type="entry name" value="DUF8017"/>
</dbReference>
<feature type="compositionally biased region" description="Polar residues" evidence="1">
    <location>
        <begin position="22"/>
        <end position="36"/>
    </location>
</feature>
<protein>
    <recommendedName>
        <fullName evidence="3">DUF8017 domain-containing protein</fullName>
    </recommendedName>
</protein>
<dbReference type="EMBL" id="JAROAV010000028">
    <property type="protein sequence ID" value="MDF8264712.1"/>
    <property type="molecule type" value="Genomic_DNA"/>
</dbReference>
<keyword evidence="2" id="KW-1133">Transmembrane helix</keyword>
<evidence type="ECO:0000256" key="2">
    <source>
        <dbReference type="SAM" id="Phobius"/>
    </source>
</evidence>
<feature type="transmembrane region" description="Helical" evidence="2">
    <location>
        <begin position="82"/>
        <end position="103"/>
    </location>
</feature>
<accession>A0ABT6C740</accession>
<keyword evidence="2" id="KW-0812">Transmembrane</keyword>
<reference evidence="4 5" key="1">
    <citation type="submission" date="2023-03" db="EMBL/GenBank/DDBJ databases">
        <title>YIM 133296 draft genome.</title>
        <authorList>
            <person name="Xiong L."/>
        </authorList>
    </citation>
    <scope>NUCLEOTIDE SEQUENCE [LARGE SCALE GENOMIC DNA]</scope>
    <source>
        <strain evidence="4 5">YIM 133296</strain>
    </source>
</reference>
<gene>
    <name evidence="4" type="ORF">P4R38_10690</name>
</gene>
<feature type="compositionally biased region" description="Low complexity" evidence="1">
    <location>
        <begin position="117"/>
        <end position="144"/>
    </location>
</feature>
<keyword evidence="5" id="KW-1185">Reference proteome</keyword>
<dbReference type="RefSeq" id="WP_277192117.1">
    <property type="nucleotide sequence ID" value="NZ_JAROAV010000028.1"/>
</dbReference>